<feature type="domain" description="Uracil-DNA glycosylase-like" evidence="4">
    <location>
        <begin position="25"/>
        <end position="142"/>
    </location>
</feature>
<keyword evidence="3" id="KW-0234">DNA repair</keyword>
<evidence type="ECO:0000313" key="5">
    <source>
        <dbReference type="EMBL" id="WNM26399.1"/>
    </source>
</evidence>
<accession>A0AA96JF59</accession>
<dbReference type="PANTHER" id="PTHR12159">
    <property type="entry name" value="G/T AND G/U MISMATCH-SPECIFIC DNA GLYCOSYLASE"/>
    <property type="match status" value="1"/>
</dbReference>
<reference evidence="5" key="1">
    <citation type="submission" date="2023-09" db="EMBL/GenBank/DDBJ databases">
        <title>Demequina sp. a novel bacteria isolated from Capsicum annuum.</title>
        <authorList>
            <person name="Humaira Z."/>
            <person name="Lee J."/>
            <person name="Cho D."/>
        </authorList>
    </citation>
    <scope>NUCLEOTIDE SEQUENCE</scope>
    <source>
        <strain evidence="5">PMTSA13</strain>
    </source>
</reference>
<proteinExistence type="predicted"/>
<evidence type="ECO:0000256" key="3">
    <source>
        <dbReference type="ARBA" id="ARBA00023204"/>
    </source>
</evidence>
<gene>
    <name evidence="5" type="ORF">RN607_09310</name>
</gene>
<keyword evidence="1" id="KW-0227">DNA damage</keyword>
<dbReference type="Gene3D" id="3.40.470.10">
    <property type="entry name" value="Uracil-DNA glycosylase-like domain"/>
    <property type="match status" value="1"/>
</dbReference>
<protein>
    <submittedName>
        <fullName evidence="5">Uracil-DNA glycosylase family protein</fullName>
    </submittedName>
</protein>
<dbReference type="Proteomes" id="UP001303408">
    <property type="component" value="Chromosome"/>
</dbReference>
<evidence type="ECO:0000256" key="1">
    <source>
        <dbReference type="ARBA" id="ARBA00022763"/>
    </source>
</evidence>
<dbReference type="InterPro" id="IPR036895">
    <property type="entry name" value="Uracil-DNA_glycosylase-like_sf"/>
</dbReference>
<dbReference type="InterPro" id="IPR015637">
    <property type="entry name" value="MUG/TDG"/>
</dbReference>
<keyword evidence="2" id="KW-0378">Hydrolase</keyword>
<dbReference type="GO" id="GO:0008263">
    <property type="term" value="F:pyrimidine-specific mismatch base pair DNA N-glycosylase activity"/>
    <property type="evidence" value="ECO:0007669"/>
    <property type="project" value="TreeGrafter"/>
</dbReference>
<organism evidence="5">
    <name type="scientific">Demequina capsici</name>
    <dbReference type="NCBI Taxonomy" id="3075620"/>
    <lineage>
        <taxon>Bacteria</taxon>
        <taxon>Bacillati</taxon>
        <taxon>Actinomycetota</taxon>
        <taxon>Actinomycetes</taxon>
        <taxon>Micrococcales</taxon>
        <taxon>Demequinaceae</taxon>
        <taxon>Demequina</taxon>
    </lineage>
</organism>
<dbReference type="SUPFAM" id="SSF52141">
    <property type="entry name" value="Uracil-DNA glycosylase-like"/>
    <property type="match status" value="1"/>
</dbReference>
<evidence type="ECO:0000256" key="2">
    <source>
        <dbReference type="ARBA" id="ARBA00022801"/>
    </source>
</evidence>
<name>A0AA96JF59_9MICO</name>
<dbReference type="Pfam" id="PF03167">
    <property type="entry name" value="UDG"/>
    <property type="match status" value="1"/>
</dbReference>
<dbReference type="EMBL" id="CP134880">
    <property type="protein sequence ID" value="WNM26399.1"/>
    <property type="molecule type" value="Genomic_DNA"/>
</dbReference>
<dbReference type="GO" id="GO:0004844">
    <property type="term" value="F:uracil DNA N-glycosylase activity"/>
    <property type="evidence" value="ECO:0007669"/>
    <property type="project" value="TreeGrafter"/>
</dbReference>
<evidence type="ECO:0000259" key="4">
    <source>
        <dbReference type="Pfam" id="PF03167"/>
    </source>
</evidence>
<dbReference type="InterPro" id="IPR005122">
    <property type="entry name" value="Uracil-DNA_glycosylase-like"/>
</dbReference>
<dbReference type="RefSeq" id="WP_313542136.1">
    <property type="nucleotide sequence ID" value="NZ_CP134880.1"/>
</dbReference>
<dbReference type="KEGG" id="dcp:RN607_09310"/>
<sequence>MAEELIGYQAVEEWMGVEYLTLRDVIPEKARAMIVGLNPSPVSVAAGHYYQGQVGQRQLRRLASAGLFDLPEGVRQFEAVALAAGVGFTDIVKRPTVGEKDLVAGELEHGRSLLGEKLGALSVPLVICVFRQPVEALLGRKAAGGSGVQEARTAWGAQVFRMPGPYDAAEKASAVMGELPGLLSRSGRR</sequence>
<dbReference type="GO" id="GO:0006285">
    <property type="term" value="P:base-excision repair, AP site formation"/>
    <property type="evidence" value="ECO:0007669"/>
    <property type="project" value="InterPro"/>
</dbReference>
<dbReference type="AlphaFoldDB" id="A0AA96JF59"/>
<dbReference type="PANTHER" id="PTHR12159:SF9">
    <property type="entry name" value="G_T MISMATCH-SPECIFIC THYMINE DNA GLYCOSYLASE"/>
    <property type="match status" value="1"/>
</dbReference>